<dbReference type="EMBL" id="JAKRYL010000025">
    <property type="protein sequence ID" value="MCL7749219.1"/>
    <property type="molecule type" value="Genomic_DNA"/>
</dbReference>
<organism evidence="3 4">
    <name type="scientific">Halalkalibacter alkaliphilus</name>
    <dbReference type="NCBI Taxonomy" id="2917993"/>
    <lineage>
        <taxon>Bacteria</taxon>
        <taxon>Bacillati</taxon>
        <taxon>Bacillota</taxon>
        <taxon>Bacilli</taxon>
        <taxon>Bacillales</taxon>
        <taxon>Bacillaceae</taxon>
        <taxon>Halalkalibacter</taxon>
    </lineage>
</organism>
<evidence type="ECO:0000256" key="1">
    <source>
        <dbReference type="SAM" id="SignalP"/>
    </source>
</evidence>
<dbReference type="InterPro" id="IPR013830">
    <property type="entry name" value="SGNH_hydro"/>
</dbReference>
<gene>
    <name evidence="3" type="ORF">MF646_19030</name>
</gene>
<keyword evidence="1" id="KW-0732">Signal</keyword>
<comment type="caution">
    <text evidence="3">The sequence shown here is derived from an EMBL/GenBank/DDBJ whole genome shotgun (WGS) entry which is preliminary data.</text>
</comment>
<dbReference type="InterPro" id="IPR051532">
    <property type="entry name" value="Ester_Hydrolysis_Enzymes"/>
</dbReference>
<dbReference type="AlphaFoldDB" id="A0A9X2CWT2"/>
<dbReference type="Pfam" id="PF13472">
    <property type="entry name" value="Lipase_GDSL_2"/>
    <property type="match status" value="1"/>
</dbReference>
<accession>A0A9X2CWT2</accession>
<reference evidence="3" key="1">
    <citation type="submission" date="2022-02" db="EMBL/GenBank/DDBJ databases">
        <title>Halalkalibacter sp. nov. isolated from Lonar Lake, India.</title>
        <authorList>
            <person name="Joshi A."/>
            <person name="Thite S."/>
            <person name="Lodha T."/>
        </authorList>
    </citation>
    <scope>NUCLEOTIDE SEQUENCE</scope>
    <source>
        <strain evidence="3">MEB205</strain>
    </source>
</reference>
<keyword evidence="4" id="KW-1185">Reference proteome</keyword>
<dbReference type="SUPFAM" id="SSF52266">
    <property type="entry name" value="SGNH hydrolase"/>
    <property type="match status" value="1"/>
</dbReference>
<feature type="domain" description="SGNH hydrolase-type esterase" evidence="2">
    <location>
        <begin position="36"/>
        <end position="237"/>
    </location>
</feature>
<feature type="signal peptide" evidence="1">
    <location>
        <begin position="1"/>
        <end position="24"/>
    </location>
</feature>
<feature type="chain" id="PRO_5040910115" evidence="1">
    <location>
        <begin position="25"/>
        <end position="252"/>
    </location>
</feature>
<evidence type="ECO:0000313" key="3">
    <source>
        <dbReference type="EMBL" id="MCL7749219.1"/>
    </source>
</evidence>
<protein>
    <submittedName>
        <fullName evidence="3">GDSL-type esterase/lipase family protein</fullName>
    </submittedName>
</protein>
<sequence>MRTLFKSFTLLLIITLLSATTAFAKDDHAKKSLVSLGDSIPYGYNLGNNNNASPSKHAFPYLIGEDADMRVRNLAVSGWTTDQMLSALKHDQKYRQAVRHADYVTLTIGNNDLLQALAKAGELSEGDQNLFLYHLNDQIEKSGVFGKITANIVQIRSLTDAPIVVYNVYNPFQVNDPLHQTGLFVLPGINEQLDLLIASLNFHYKNIAIADAFNAFGTNQAQYVIAGDIHPTVDGQRKLAEVGLETLNHFMK</sequence>
<proteinExistence type="predicted"/>
<dbReference type="Gene3D" id="3.40.50.1110">
    <property type="entry name" value="SGNH hydrolase"/>
    <property type="match status" value="1"/>
</dbReference>
<dbReference type="InterPro" id="IPR036514">
    <property type="entry name" value="SGNH_hydro_sf"/>
</dbReference>
<dbReference type="GO" id="GO:0004622">
    <property type="term" value="F:phosphatidylcholine lysophospholipase activity"/>
    <property type="evidence" value="ECO:0007669"/>
    <property type="project" value="TreeGrafter"/>
</dbReference>
<dbReference type="RefSeq" id="WP_250098086.1">
    <property type="nucleotide sequence ID" value="NZ_JAKRYL010000025.1"/>
</dbReference>
<dbReference type="PANTHER" id="PTHR30383">
    <property type="entry name" value="THIOESTERASE 1/PROTEASE 1/LYSOPHOSPHOLIPASE L1"/>
    <property type="match status" value="1"/>
</dbReference>
<name>A0A9X2CWT2_9BACI</name>
<evidence type="ECO:0000313" key="4">
    <source>
        <dbReference type="Proteomes" id="UP001139150"/>
    </source>
</evidence>
<evidence type="ECO:0000259" key="2">
    <source>
        <dbReference type="Pfam" id="PF13472"/>
    </source>
</evidence>
<dbReference type="PANTHER" id="PTHR30383:SF5">
    <property type="entry name" value="SGNH HYDROLASE-TYPE ESTERASE DOMAIN-CONTAINING PROTEIN"/>
    <property type="match status" value="1"/>
</dbReference>
<dbReference type="Proteomes" id="UP001139150">
    <property type="component" value="Unassembled WGS sequence"/>
</dbReference>